<dbReference type="Pfam" id="PF04734">
    <property type="entry name" value="Ceramidase_alk"/>
    <property type="match status" value="1"/>
</dbReference>
<reference evidence="3" key="1">
    <citation type="submission" date="2016-10" db="EMBL/GenBank/DDBJ databases">
        <authorList>
            <person name="Varghese N."/>
            <person name="Submissions S."/>
        </authorList>
    </citation>
    <scope>NUCLEOTIDE SEQUENCE [LARGE SCALE GENOMIC DNA]</scope>
    <source>
        <strain evidence="3">DSM 26348</strain>
    </source>
</reference>
<dbReference type="InterPro" id="IPR031329">
    <property type="entry name" value="NEUT/ALK_ceramidase_N"/>
</dbReference>
<dbReference type="OrthoDB" id="337762at2"/>
<evidence type="ECO:0000259" key="1">
    <source>
        <dbReference type="Pfam" id="PF04734"/>
    </source>
</evidence>
<evidence type="ECO:0000313" key="3">
    <source>
        <dbReference type="Proteomes" id="UP000199518"/>
    </source>
</evidence>
<gene>
    <name evidence="2" type="ORF">SAMN05421753_11415</name>
</gene>
<accession>A0A1I3MI75</accession>
<protein>
    <submittedName>
        <fullName evidence="2">Neutral/alkaline non-lysosomal ceramidase, N-terminal</fullName>
    </submittedName>
</protein>
<dbReference type="RefSeq" id="WP_092052788.1">
    <property type="nucleotide sequence ID" value="NZ_FOQD01000014.1"/>
</dbReference>
<name>A0A1I3MI75_9PLAN</name>
<feature type="domain" description="Neutral/alkaline non-lysosomal ceramidase N-terminal" evidence="1">
    <location>
        <begin position="17"/>
        <end position="242"/>
    </location>
</feature>
<dbReference type="STRING" id="1576369.SAMN05421753_11415"/>
<organism evidence="2 3">
    <name type="scientific">Planctomicrobium piriforme</name>
    <dbReference type="NCBI Taxonomy" id="1576369"/>
    <lineage>
        <taxon>Bacteria</taxon>
        <taxon>Pseudomonadati</taxon>
        <taxon>Planctomycetota</taxon>
        <taxon>Planctomycetia</taxon>
        <taxon>Planctomycetales</taxon>
        <taxon>Planctomycetaceae</taxon>
        <taxon>Planctomicrobium</taxon>
    </lineage>
</organism>
<keyword evidence="3" id="KW-1185">Reference proteome</keyword>
<proteinExistence type="predicted"/>
<dbReference type="Proteomes" id="UP000199518">
    <property type="component" value="Unassembled WGS sequence"/>
</dbReference>
<sequence>MSSLPTAPEPAAFAGKIGVARCDITPPIGIAHRNWGAAQKFTADSIHRAISVGAIVIQSTENDVQLVLIEADYGFWADVSALQAIRSQVREQYRLDDAQVIVSITHTHANARLIESPESIPGGDLLPAWGEHLVSQTLLAVQQAMASVQPAILEWHVGRCQLAAARDLVDPAHPERRICGYDPSVTADDTLLLGRVTDMEGHLLAVIVNYACHPTTLAWENHAISPDFVGATRAVIAQHTSNAEVFFLQGASGELAPKYQYVGDPAVADRHGRQLGFAALATLEDMDPPGTQLAYQGVVESGAPLAIWKPVSYEPSRSLAASSVMVELPLKDLPSSSEILAQLETAPEGFARERLRRKLDVRRKVGEGDAFALPVSAWRLGNAILVGTMTEAYSQFQTELRRRFPDQRLICLNMINGWIGYLPPRELYAENIYQVWQSPFAEGGLEKTIDTATGLIEQLLTN</sequence>
<evidence type="ECO:0000313" key="2">
    <source>
        <dbReference type="EMBL" id="SFI96718.1"/>
    </source>
</evidence>
<dbReference type="AlphaFoldDB" id="A0A1I3MI75"/>
<dbReference type="EMBL" id="FOQD01000014">
    <property type="protein sequence ID" value="SFI96718.1"/>
    <property type="molecule type" value="Genomic_DNA"/>
</dbReference>